<feature type="transmembrane region" description="Helical" evidence="3">
    <location>
        <begin position="307"/>
        <end position="325"/>
    </location>
</feature>
<evidence type="ECO:0000256" key="3">
    <source>
        <dbReference type="SAM" id="Phobius"/>
    </source>
</evidence>
<name>A0AAV9GJA9_9PEZI</name>
<keyword evidence="5" id="KW-1185">Reference proteome</keyword>
<accession>A0AAV9GJA9</accession>
<dbReference type="Proteomes" id="UP001321760">
    <property type="component" value="Unassembled WGS sequence"/>
</dbReference>
<dbReference type="AlphaFoldDB" id="A0AAV9GJA9"/>
<feature type="compositionally biased region" description="Basic and acidic residues" evidence="2">
    <location>
        <begin position="109"/>
        <end position="128"/>
    </location>
</feature>
<feature type="compositionally biased region" description="Polar residues" evidence="2">
    <location>
        <begin position="803"/>
        <end position="827"/>
    </location>
</feature>
<feature type="compositionally biased region" description="Polar residues" evidence="2">
    <location>
        <begin position="870"/>
        <end position="884"/>
    </location>
</feature>
<feature type="region of interest" description="Disordered" evidence="2">
    <location>
        <begin position="1"/>
        <end position="77"/>
    </location>
</feature>
<evidence type="ECO:0000313" key="4">
    <source>
        <dbReference type="EMBL" id="KAK4448157.1"/>
    </source>
</evidence>
<feature type="compositionally biased region" description="Low complexity" evidence="2">
    <location>
        <begin position="832"/>
        <end position="842"/>
    </location>
</feature>
<feature type="region of interest" description="Disordered" evidence="2">
    <location>
        <begin position="802"/>
        <end position="934"/>
    </location>
</feature>
<comment type="caution">
    <text evidence="4">The sequence shown here is derived from an EMBL/GenBank/DDBJ whole genome shotgun (WGS) entry which is preliminary data.</text>
</comment>
<sequence>MPRATSSAKRQQGASNHRDTRHENGLVGPGKRVLKQKSQNLDGSSRLAVDNAATPPVPTIPATANGTIPHNDDMAPDHQAAGFLRRESLGTNSDSSSLDSPASPPVHSISEENHRRIDVNDAKNTNVHRDPGPVELALTVLRSCPLHDTIAILIILMQVSPAALATIYMLFTLLTFVPPVTTSSGLSIAEIFDGNQGTPSLATLIGMDVIMLLIWLFLWAPMQRFILDLAQVVISLTLGGGGSSRQGTTSNIFVCVAIVGLSQWTRRWSSLSHLSSLFGSNRFLNTDPDDPLESTVRSFDKKGPYGWVRSILAIHILTQGLVRYIREWYLRRERRDLLSQSQLDPEAGKSVVFPAEGSSDAAIMAADSDAHLQTSAANLSTKKRRKQSAQVRIRQPLWAALASTKIVMVKEYELSHAASESAGSNATDIHNLGNAPFNARPDQIWICYVGCDEVCFSTSHFADLPDQDVAVEDSRPGIDVTKPFYVRVNNAIWQPTRIIPIDSGEEDSKAGTRWTGDIYGLTPLSNYECEFVSTRTGEVIFSTSVRTVQAKTRDLDSSKAPTNQRSHVRHDSPATTLRASITTAEAKLADEKARLKAVRKDNNRKVNATKKEIEKLTAAVQSAGGDDEKLRQKVAQNSIQEKRAEEAIGQLDVDLKAFERIPEDLLEKYRAKQCAYQTEKDKFDKERAGFKSFKADIDKQIKALEEEQAALQAKRNKIATRIAKVDNEHARITDANARGLNEAERRRQERLAIESDILRNEQILKDRISVLRSANLAKQSQLQDMATQMQAYLSSFADEMPFSQHQQQSNQFGGSAWGQPSSQFSSQPMWPPASMASQASSLMPPPQLPSFPHPLHNSHGTPPQHKTRGRSSSMLSDVSGFTQSTDDDEEHGSNGHVIGAIGPPSRSHVYLHNGTPGSAPLRGPPGFNFTRQRT</sequence>
<feature type="coiled-coil region" evidence="1">
    <location>
        <begin position="694"/>
        <end position="721"/>
    </location>
</feature>
<reference evidence="4" key="2">
    <citation type="submission" date="2023-05" db="EMBL/GenBank/DDBJ databases">
        <authorList>
            <consortium name="Lawrence Berkeley National Laboratory"/>
            <person name="Steindorff A."/>
            <person name="Hensen N."/>
            <person name="Bonometti L."/>
            <person name="Westerberg I."/>
            <person name="Brannstrom I.O."/>
            <person name="Guillou S."/>
            <person name="Cros-Aarteil S."/>
            <person name="Calhoun S."/>
            <person name="Haridas S."/>
            <person name="Kuo A."/>
            <person name="Mondo S."/>
            <person name="Pangilinan J."/>
            <person name="Riley R."/>
            <person name="Labutti K."/>
            <person name="Andreopoulos B."/>
            <person name="Lipzen A."/>
            <person name="Chen C."/>
            <person name="Yanf M."/>
            <person name="Daum C."/>
            <person name="Ng V."/>
            <person name="Clum A."/>
            <person name="Ohm R."/>
            <person name="Martin F."/>
            <person name="Silar P."/>
            <person name="Natvig D."/>
            <person name="Lalanne C."/>
            <person name="Gautier V."/>
            <person name="Ament-Velasquez S.L."/>
            <person name="Kruys A."/>
            <person name="Hutchinson M.I."/>
            <person name="Powell A.J."/>
            <person name="Barry K."/>
            <person name="Miller A.N."/>
            <person name="Grigoriev I.V."/>
            <person name="Debuchy R."/>
            <person name="Gladieux P."/>
            <person name="Thoren M.H."/>
            <person name="Johannesson H."/>
        </authorList>
    </citation>
    <scope>NUCLEOTIDE SEQUENCE</scope>
    <source>
        <strain evidence="4">PSN243</strain>
    </source>
</reference>
<proteinExistence type="predicted"/>
<evidence type="ECO:0000256" key="2">
    <source>
        <dbReference type="SAM" id="MobiDB-lite"/>
    </source>
</evidence>
<reference evidence="4" key="1">
    <citation type="journal article" date="2023" name="Mol. Phylogenet. Evol.">
        <title>Genome-scale phylogeny and comparative genomics of the fungal order Sordariales.</title>
        <authorList>
            <person name="Hensen N."/>
            <person name="Bonometti L."/>
            <person name="Westerberg I."/>
            <person name="Brannstrom I.O."/>
            <person name="Guillou S."/>
            <person name="Cros-Aarteil S."/>
            <person name="Calhoun S."/>
            <person name="Haridas S."/>
            <person name="Kuo A."/>
            <person name="Mondo S."/>
            <person name="Pangilinan J."/>
            <person name="Riley R."/>
            <person name="LaButti K."/>
            <person name="Andreopoulos B."/>
            <person name="Lipzen A."/>
            <person name="Chen C."/>
            <person name="Yan M."/>
            <person name="Daum C."/>
            <person name="Ng V."/>
            <person name="Clum A."/>
            <person name="Steindorff A."/>
            <person name="Ohm R.A."/>
            <person name="Martin F."/>
            <person name="Silar P."/>
            <person name="Natvig D.O."/>
            <person name="Lalanne C."/>
            <person name="Gautier V."/>
            <person name="Ament-Velasquez S.L."/>
            <person name="Kruys A."/>
            <person name="Hutchinson M.I."/>
            <person name="Powell A.J."/>
            <person name="Barry K."/>
            <person name="Miller A.N."/>
            <person name="Grigoriev I.V."/>
            <person name="Debuchy R."/>
            <person name="Gladieux P."/>
            <person name="Hiltunen Thoren M."/>
            <person name="Johannesson H."/>
        </authorList>
    </citation>
    <scope>NUCLEOTIDE SEQUENCE</scope>
    <source>
        <strain evidence="4">PSN243</strain>
    </source>
</reference>
<feature type="coiled-coil region" evidence="1">
    <location>
        <begin position="581"/>
        <end position="619"/>
    </location>
</feature>
<feature type="transmembrane region" description="Helical" evidence="3">
    <location>
        <begin position="150"/>
        <end position="177"/>
    </location>
</feature>
<keyword evidence="3" id="KW-0812">Transmembrane</keyword>
<protein>
    <submittedName>
        <fullName evidence="4">Ubiquitination network signaling protein acrB</fullName>
    </submittedName>
</protein>
<keyword evidence="1" id="KW-0175">Coiled coil</keyword>
<organism evidence="4 5">
    <name type="scientific">Podospora aff. communis PSN243</name>
    <dbReference type="NCBI Taxonomy" id="3040156"/>
    <lineage>
        <taxon>Eukaryota</taxon>
        <taxon>Fungi</taxon>
        <taxon>Dikarya</taxon>
        <taxon>Ascomycota</taxon>
        <taxon>Pezizomycotina</taxon>
        <taxon>Sordariomycetes</taxon>
        <taxon>Sordariomycetidae</taxon>
        <taxon>Sordariales</taxon>
        <taxon>Podosporaceae</taxon>
        <taxon>Podospora</taxon>
    </lineage>
</organism>
<feature type="transmembrane region" description="Helical" evidence="3">
    <location>
        <begin position="197"/>
        <end position="218"/>
    </location>
</feature>
<feature type="compositionally biased region" description="Pro residues" evidence="2">
    <location>
        <begin position="843"/>
        <end position="852"/>
    </location>
</feature>
<feature type="region of interest" description="Disordered" evidence="2">
    <location>
        <begin position="552"/>
        <end position="572"/>
    </location>
</feature>
<evidence type="ECO:0000256" key="1">
    <source>
        <dbReference type="SAM" id="Coils"/>
    </source>
</evidence>
<keyword evidence="3" id="KW-1133">Transmembrane helix</keyword>
<feature type="compositionally biased region" description="Polar residues" evidence="2">
    <location>
        <begin position="1"/>
        <end position="15"/>
    </location>
</feature>
<feature type="region of interest" description="Disordered" evidence="2">
    <location>
        <begin position="89"/>
        <end position="128"/>
    </location>
</feature>
<dbReference type="EMBL" id="MU865944">
    <property type="protein sequence ID" value="KAK4448157.1"/>
    <property type="molecule type" value="Genomic_DNA"/>
</dbReference>
<keyword evidence="3" id="KW-0472">Membrane</keyword>
<evidence type="ECO:0000313" key="5">
    <source>
        <dbReference type="Proteomes" id="UP001321760"/>
    </source>
</evidence>
<gene>
    <name evidence="4" type="ORF">QBC34DRAFT_114234</name>
</gene>